<accession>A0A9Q8QHV3</accession>
<sequence>MEKHGEPAAASVLHPRKRGRPRKSTDLPLDGQQQQQQPDAEELHAAPARRGRPRQGDDTSTRREEAPATEEEVAPRRKKGRPSLQRADDVNESHRESPEPQSLQQAAPKRKRGRPSLQKAPGADKQPEEQQQQEAEAPREAQRQKRRRQSPKPPREAEIADDDDDDDDAASRVRRVQPAMNKPRKRGRPSLHGISPAQAQNKNARAWRRKPEKPRRHDEEDNNNNTDADEEEADASETQAQPNRRRRKRKPAAEQPIGRKGVPKPDQPGPGAHGRTRRRSSQGEPDQDDTRDNEPPSPSRPYARIVPRVRRVRQSTITAKWAPLSGPSLPAVSTLLYLAHRPILQRLSNTHQRREHTSAALRLITHRIARKVTRGLPFPPASMPPTSSSKSSSSSAAAAAAALRTRKQTQQQQASDGGRETELNFEGVLDGKAALDRQLEPAAHAVELLRREKEHVEQELERDYEMLRALEAGARAQAREQRGLLKKAHPLAPEPLNADHPHHRHDDDDDHDCRVFTKSRDQDPDAPRGGIFADGDVADADLRPLVAQLGGHAESMRANLAQADGVVAQLERSRGALLAALLQHLSPEQYERVVLGG</sequence>
<keyword evidence="3" id="KW-1185">Reference proteome</keyword>
<dbReference type="Proteomes" id="UP000829364">
    <property type="component" value="Chromosome 5"/>
</dbReference>
<protein>
    <recommendedName>
        <fullName evidence="4">Kinetochore protein fta7</fullName>
    </recommendedName>
</protein>
<dbReference type="GO" id="GO:0003677">
    <property type="term" value="F:DNA binding"/>
    <property type="evidence" value="ECO:0007669"/>
    <property type="project" value="InterPro"/>
</dbReference>
<dbReference type="InterPro" id="IPR025212">
    <property type="entry name" value="CAD_CENP-Q"/>
</dbReference>
<feature type="compositionally biased region" description="Low complexity" evidence="1">
    <location>
        <begin position="384"/>
        <end position="402"/>
    </location>
</feature>
<feature type="compositionally biased region" description="Basic and acidic residues" evidence="1">
    <location>
        <begin position="497"/>
        <end position="510"/>
    </location>
</feature>
<dbReference type="PRINTS" id="PR00929">
    <property type="entry name" value="ATHOOK"/>
</dbReference>
<feature type="region of interest" description="Disordered" evidence="1">
    <location>
        <begin position="375"/>
        <end position="422"/>
    </location>
</feature>
<dbReference type="KEGG" id="ptkz:JDV02_006048"/>
<feature type="compositionally biased region" description="Basic and acidic residues" evidence="1">
    <location>
        <begin position="86"/>
        <end position="98"/>
    </location>
</feature>
<evidence type="ECO:0000313" key="2">
    <source>
        <dbReference type="EMBL" id="UNI19905.1"/>
    </source>
</evidence>
<feature type="region of interest" description="Disordered" evidence="1">
    <location>
        <begin position="491"/>
        <end position="510"/>
    </location>
</feature>
<dbReference type="GeneID" id="72067997"/>
<dbReference type="AlphaFoldDB" id="A0A9Q8QHV3"/>
<evidence type="ECO:0008006" key="4">
    <source>
        <dbReference type="Google" id="ProtNLM"/>
    </source>
</evidence>
<dbReference type="OrthoDB" id="2420947at2759"/>
<proteinExistence type="predicted"/>
<evidence type="ECO:0000256" key="1">
    <source>
        <dbReference type="SAM" id="MobiDB-lite"/>
    </source>
</evidence>
<name>A0A9Q8QHV3_9HYPO</name>
<dbReference type="SMART" id="SM00384">
    <property type="entry name" value="AT_hook"/>
    <property type="match status" value="4"/>
</dbReference>
<feature type="compositionally biased region" description="Acidic residues" evidence="1">
    <location>
        <begin position="159"/>
        <end position="168"/>
    </location>
</feature>
<organism evidence="2 3">
    <name type="scientific">Purpureocillium takamizusanense</name>
    <dbReference type="NCBI Taxonomy" id="2060973"/>
    <lineage>
        <taxon>Eukaryota</taxon>
        <taxon>Fungi</taxon>
        <taxon>Dikarya</taxon>
        <taxon>Ascomycota</taxon>
        <taxon>Pezizomycotina</taxon>
        <taxon>Sordariomycetes</taxon>
        <taxon>Hypocreomycetidae</taxon>
        <taxon>Hypocreales</taxon>
        <taxon>Ophiocordycipitaceae</taxon>
        <taxon>Purpureocillium</taxon>
    </lineage>
</organism>
<gene>
    <name evidence="2" type="ORF">JDV02_006048</name>
</gene>
<dbReference type="InterPro" id="IPR017956">
    <property type="entry name" value="AT_hook_DNA-bd_motif"/>
</dbReference>
<dbReference type="EMBL" id="CP086358">
    <property type="protein sequence ID" value="UNI19905.1"/>
    <property type="molecule type" value="Genomic_DNA"/>
</dbReference>
<evidence type="ECO:0000313" key="3">
    <source>
        <dbReference type="Proteomes" id="UP000829364"/>
    </source>
</evidence>
<feature type="compositionally biased region" description="Basic residues" evidence="1">
    <location>
        <begin position="205"/>
        <end position="214"/>
    </location>
</feature>
<dbReference type="RefSeq" id="XP_047843386.1">
    <property type="nucleotide sequence ID" value="XM_047987401.1"/>
</dbReference>
<dbReference type="Pfam" id="PF13094">
    <property type="entry name" value="CENP-Q"/>
    <property type="match status" value="1"/>
</dbReference>
<reference evidence="2" key="1">
    <citation type="submission" date="2021-11" db="EMBL/GenBank/DDBJ databases">
        <title>Purpureocillium_takamizusanense_genome.</title>
        <authorList>
            <person name="Nguyen N.-H."/>
        </authorList>
    </citation>
    <scope>NUCLEOTIDE SEQUENCE</scope>
    <source>
        <strain evidence="2">PT3</strain>
    </source>
</reference>
<feature type="compositionally biased region" description="Basic and acidic residues" evidence="1">
    <location>
        <begin position="54"/>
        <end position="66"/>
    </location>
</feature>
<feature type="region of interest" description="Disordered" evidence="1">
    <location>
        <begin position="1"/>
        <end position="309"/>
    </location>
</feature>